<accession>A0A834JS88</accession>
<evidence type="ECO:0000313" key="2">
    <source>
        <dbReference type="Proteomes" id="UP000600918"/>
    </source>
</evidence>
<sequence length="120" mass="14037">MKGGECALCRWTEAEDEIRQNPRNHEIANQNEIFQDEDLVFKECTEMDSLRDLVEILEVRQKQPRHSSEVKLKDALEWIAYFHGYCIPILQFCQCERAQNILSWIMKSPLVGLTIGLVNK</sequence>
<protein>
    <submittedName>
        <fullName evidence="1">Uncharacterized protein</fullName>
    </submittedName>
</protein>
<reference evidence="1" key="1">
    <citation type="journal article" date="2020" name="G3 (Bethesda)">
        <title>High-Quality Assemblies for Three Invasive Social Wasps from the &lt;i&gt;Vespula&lt;/i&gt; Genus.</title>
        <authorList>
            <person name="Harrop T.W.R."/>
            <person name="Guhlin J."/>
            <person name="McLaughlin G.M."/>
            <person name="Permina E."/>
            <person name="Stockwell P."/>
            <person name="Gilligan J."/>
            <person name="Le Lec M.F."/>
            <person name="Gruber M.A.M."/>
            <person name="Quinn O."/>
            <person name="Lovegrove M."/>
            <person name="Duncan E.J."/>
            <person name="Remnant E.J."/>
            <person name="Van Eeckhoven J."/>
            <person name="Graham B."/>
            <person name="Knapp R.A."/>
            <person name="Langford K.W."/>
            <person name="Kronenberg Z."/>
            <person name="Press M.O."/>
            <person name="Eacker S.M."/>
            <person name="Wilson-Rankin E.E."/>
            <person name="Purcell J."/>
            <person name="Lester P.J."/>
            <person name="Dearden P.K."/>
        </authorList>
    </citation>
    <scope>NUCLEOTIDE SEQUENCE</scope>
    <source>
        <strain evidence="1">Volc-1</strain>
    </source>
</reference>
<dbReference type="Proteomes" id="UP000600918">
    <property type="component" value="Unassembled WGS sequence"/>
</dbReference>
<evidence type="ECO:0000313" key="1">
    <source>
        <dbReference type="EMBL" id="KAF7392487.1"/>
    </source>
</evidence>
<dbReference type="AlphaFoldDB" id="A0A834JS88"/>
<proteinExistence type="predicted"/>
<comment type="caution">
    <text evidence="1">The sequence shown here is derived from an EMBL/GenBank/DDBJ whole genome shotgun (WGS) entry which is preliminary data.</text>
</comment>
<name>A0A834JS88_VESPE</name>
<keyword evidence="2" id="KW-1185">Reference proteome</keyword>
<organism evidence="1 2">
    <name type="scientific">Vespula pensylvanica</name>
    <name type="common">Western yellow jacket</name>
    <name type="synonym">Wasp</name>
    <dbReference type="NCBI Taxonomy" id="30213"/>
    <lineage>
        <taxon>Eukaryota</taxon>
        <taxon>Metazoa</taxon>
        <taxon>Ecdysozoa</taxon>
        <taxon>Arthropoda</taxon>
        <taxon>Hexapoda</taxon>
        <taxon>Insecta</taxon>
        <taxon>Pterygota</taxon>
        <taxon>Neoptera</taxon>
        <taxon>Endopterygota</taxon>
        <taxon>Hymenoptera</taxon>
        <taxon>Apocrita</taxon>
        <taxon>Aculeata</taxon>
        <taxon>Vespoidea</taxon>
        <taxon>Vespidae</taxon>
        <taxon>Vespinae</taxon>
        <taxon>Vespula</taxon>
    </lineage>
</organism>
<dbReference type="EMBL" id="JACSDY010000022">
    <property type="protein sequence ID" value="KAF7392487.1"/>
    <property type="molecule type" value="Genomic_DNA"/>
</dbReference>
<gene>
    <name evidence="1" type="ORF">H0235_017486</name>
</gene>